<dbReference type="EMBL" id="VSRR010013037">
    <property type="protein sequence ID" value="MPC55273.1"/>
    <property type="molecule type" value="Genomic_DNA"/>
</dbReference>
<dbReference type="AlphaFoldDB" id="A0A5B7GDA8"/>
<protein>
    <submittedName>
        <fullName evidence="1">Uncharacterized protein</fullName>
    </submittedName>
</protein>
<sequence>MLSASHEVMALRMHLSCFFDERTCKRQQHQLITLVIPPAVLCLNAPCLCEQQGRGGEGLLSLGAVLVAWLTVPPHFKHLKT</sequence>
<accession>A0A5B7GDA8</accession>
<reference evidence="1 2" key="1">
    <citation type="submission" date="2019-05" db="EMBL/GenBank/DDBJ databases">
        <title>Another draft genome of Portunus trituberculatus and its Hox gene families provides insights of decapod evolution.</title>
        <authorList>
            <person name="Jeong J.-H."/>
            <person name="Song I."/>
            <person name="Kim S."/>
            <person name="Choi T."/>
            <person name="Kim D."/>
            <person name="Ryu S."/>
            <person name="Kim W."/>
        </authorList>
    </citation>
    <scope>NUCLEOTIDE SEQUENCE [LARGE SCALE GENOMIC DNA]</scope>
    <source>
        <tissue evidence="1">Muscle</tissue>
    </source>
</reference>
<dbReference type="Proteomes" id="UP000324222">
    <property type="component" value="Unassembled WGS sequence"/>
</dbReference>
<gene>
    <name evidence="1" type="ORF">E2C01_049206</name>
</gene>
<keyword evidence="2" id="KW-1185">Reference proteome</keyword>
<proteinExistence type="predicted"/>
<evidence type="ECO:0000313" key="1">
    <source>
        <dbReference type="EMBL" id="MPC55273.1"/>
    </source>
</evidence>
<name>A0A5B7GDA8_PORTR</name>
<evidence type="ECO:0000313" key="2">
    <source>
        <dbReference type="Proteomes" id="UP000324222"/>
    </source>
</evidence>
<comment type="caution">
    <text evidence="1">The sequence shown here is derived from an EMBL/GenBank/DDBJ whole genome shotgun (WGS) entry which is preliminary data.</text>
</comment>
<organism evidence="1 2">
    <name type="scientific">Portunus trituberculatus</name>
    <name type="common">Swimming crab</name>
    <name type="synonym">Neptunus trituberculatus</name>
    <dbReference type="NCBI Taxonomy" id="210409"/>
    <lineage>
        <taxon>Eukaryota</taxon>
        <taxon>Metazoa</taxon>
        <taxon>Ecdysozoa</taxon>
        <taxon>Arthropoda</taxon>
        <taxon>Crustacea</taxon>
        <taxon>Multicrustacea</taxon>
        <taxon>Malacostraca</taxon>
        <taxon>Eumalacostraca</taxon>
        <taxon>Eucarida</taxon>
        <taxon>Decapoda</taxon>
        <taxon>Pleocyemata</taxon>
        <taxon>Brachyura</taxon>
        <taxon>Eubrachyura</taxon>
        <taxon>Portunoidea</taxon>
        <taxon>Portunidae</taxon>
        <taxon>Portuninae</taxon>
        <taxon>Portunus</taxon>
    </lineage>
</organism>